<proteinExistence type="predicted"/>
<protein>
    <submittedName>
        <fullName evidence="1">Uncharacterized protein</fullName>
    </submittedName>
</protein>
<dbReference type="AlphaFoldDB" id="A0A0A9GF74"/>
<organism evidence="1">
    <name type="scientific">Arundo donax</name>
    <name type="common">Giant reed</name>
    <name type="synonym">Donax arundinaceus</name>
    <dbReference type="NCBI Taxonomy" id="35708"/>
    <lineage>
        <taxon>Eukaryota</taxon>
        <taxon>Viridiplantae</taxon>
        <taxon>Streptophyta</taxon>
        <taxon>Embryophyta</taxon>
        <taxon>Tracheophyta</taxon>
        <taxon>Spermatophyta</taxon>
        <taxon>Magnoliopsida</taxon>
        <taxon>Liliopsida</taxon>
        <taxon>Poales</taxon>
        <taxon>Poaceae</taxon>
        <taxon>PACMAD clade</taxon>
        <taxon>Arundinoideae</taxon>
        <taxon>Arundineae</taxon>
        <taxon>Arundo</taxon>
    </lineage>
</organism>
<sequence>MLNFPPCPARTPFCTTLESLWNLDCFDFVLSAYLVEHDASLWVTCNLY</sequence>
<dbReference type="EMBL" id="GBRH01176685">
    <property type="protein sequence ID" value="JAE21211.1"/>
    <property type="molecule type" value="Transcribed_RNA"/>
</dbReference>
<reference evidence="1" key="1">
    <citation type="submission" date="2014-09" db="EMBL/GenBank/DDBJ databases">
        <authorList>
            <person name="Magalhaes I.L.F."/>
            <person name="Oliveira U."/>
            <person name="Santos F.R."/>
            <person name="Vidigal T.H.D.A."/>
            <person name="Brescovit A.D."/>
            <person name="Santos A.J."/>
        </authorList>
    </citation>
    <scope>NUCLEOTIDE SEQUENCE</scope>
    <source>
        <tissue evidence="1">Shoot tissue taken approximately 20 cm above the soil surface</tissue>
    </source>
</reference>
<name>A0A0A9GF74_ARUDO</name>
<evidence type="ECO:0000313" key="1">
    <source>
        <dbReference type="EMBL" id="JAE21211.1"/>
    </source>
</evidence>
<reference evidence="1" key="2">
    <citation type="journal article" date="2015" name="Data Brief">
        <title>Shoot transcriptome of the giant reed, Arundo donax.</title>
        <authorList>
            <person name="Barrero R.A."/>
            <person name="Guerrero F.D."/>
            <person name="Moolhuijzen P."/>
            <person name="Goolsby J.A."/>
            <person name="Tidwell J."/>
            <person name="Bellgard S.E."/>
            <person name="Bellgard M.I."/>
        </authorList>
    </citation>
    <scope>NUCLEOTIDE SEQUENCE</scope>
    <source>
        <tissue evidence="1">Shoot tissue taken approximately 20 cm above the soil surface</tissue>
    </source>
</reference>
<accession>A0A0A9GF74</accession>